<dbReference type="Gramene" id="OMO59294">
    <property type="protein sequence ID" value="OMO59294"/>
    <property type="gene ID" value="CCACVL1_24949"/>
</dbReference>
<accession>A0A1R3GMF8</accession>
<dbReference type="EMBL" id="AWWV01013997">
    <property type="protein sequence ID" value="OMO59294.1"/>
    <property type="molecule type" value="Genomic_DNA"/>
</dbReference>
<organism evidence="1 2">
    <name type="scientific">Corchorus capsularis</name>
    <name type="common">Jute</name>
    <dbReference type="NCBI Taxonomy" id="210143"/>
    <lineage>
        <taxon>Eukaryota</taxon>
        <taxon>Viridiplantae</taxon>
        <taxon>Streptophyta</taxon>
        <taxon>Embryophyta</taxon>
        <taxon>Tracheophyta</taxon>
        <taxon>Spermatophyta</taxon>
        <taxon>Magnoliopsida</taxon>
        <taxon>eudicotyledons</taxon>
        <taxon>Gunneridae</taxon>
        <taxon>Pentapetalae</taxon>
        <taxon>rosids</taxon>
        <taxon>malvids</taxon>
        <taxon>Malvales</taxon>
        <taxon>Malvaceae</taxon>
        <taxon>Grewioideae</taxon>
        <taxon>Apeibeae</taxon>
        <taxon>Corchorus</taxon>
    </lineage>
</organism>
<comment type="caution">
    <text evidence="1">The sequence shown here is derived from an EMBL/GenBank/DDBJ whole genome shotgun (WGS) entry which is preliminary data.</text>
</comment>
<gene>
    <name evidence="1" type="ORF">CCACVL1_24949</name>
</gene>
<dbReference type="AlphaFoldDB" id="A0A1R3GMF8"/>
<sequence>MVEAARLILRAARVRKRLHWNGNRYILVTLPPSVAPQNHGDPPAPAGGYVNVNDGVNLIVNVGVAPQNHCDPPAPVVIPPAPAVVVVNVNANVNLNVNGGDDLNVEDGVAPQNHGDPPAPVVVPPNSPLAPTVVIVNPVGQATSSLLTSSSAPTFSIRTSSLPSSSSTSAAVRDRSLLAPITDPPLDPTVVGVNPVGQATSSLLISSSALPSSFTLPILTSSLPFSSTSVDPSLPSSSSLLPTIEVIEENVKIHRECVRNLLSQHVKSMTDLDQLRLEADGYTVVTVFGESSLSLQLKMGEHPSAKI</sequence>
<evidence type="ECO:0000313" key="1">
    <source>
        <dbReference type="EMBL" id="OMO59294.1"/>
    </source>
</evidence>
<evidence type="ECO:0000313" key="2">
    <source>
        <dbReference type="Proteomes" id="UP000188268"/>
    </source>
</evidence>
<dbReference type="Proteomes" id="UP000188268">
    <property type="component" value="Unassembled WGS sequence"/>
</dbReference>
<protein>
    <submittedName>
        <fullName evidence="1">Uncharacterized protein</fullName>
    </submittedName>
</protein>
<reference evidence="1 2" key="1">
    <citation type="submission" date="2013-09" db="EMBL/GenBank/DDBJ databases">
        <title>Corchorus capsularis genome sequencing.</title>
        <authorList>
            <person name="Alam M."/>
            <person name="Haque M.S."/>
            <person name="Islam M.S."/>
            <person name="Emdad E.M."/>
            <person name="Islam M.M."/>
            <person name="Ahmed B."/>
            <person name="Halim A."/>
            <person name="Hossen Q.M.M."/>
            <person name="Hossain M.Z."/>
            <person name="Ahmed R."/>
            <person name="Khan M.M."/>
            <person name="Islam R."/>
            <person name="Rashid M.M."/>
            <person name="Khan S.A."/>
            <person name="Rahman M.S."/>
            <person name="Alam M."/>
        </authorList>
    </citation>
    <scope>NUCLEOTIDE SEQUENCE [LARGE SCALE GENOMIC DNA]</scope>
    <source>
        <strain evidence="2">cv. CVL-1</strain>
        <tissue evidence="1">Whole seedling</tissue>
    </source>
</reference>
<proteinExistence type="predicted"/>
<name>A0A1R3GMF8_COCAP</name>
<keyword evidence="2" id="KW-1185">Reference proteome</keyword>